<dbReference type="InterPro" id="IPR031926">
    <property type="entry name" value="TMEM135_N"/>
</dbReference>
<feature type="transmembrane region" description="Helical" evidence="6">
    <location>
        <begin position="75"/>
        <end position="101"/>
    </location>
</feature>
<evidence type="ECO:0000313" key="9">
    <source>
        <dbReference type="Proteomes" id="UP001497472"/>
    </source>
</evidence>
<name>A0AAV1IY67_9NEOP</name>
<dbReference type="InterPro" id="IPR026749">
    <property type="entry name" value="Tmem135"/>
</dbReference>
<dbReference type="PANTHER" id="PTHR12459:SF15">
    <property type="entry name" value="TRANSMEMBRANE PROTEIN 135"/>
    <property type="match status" value="1"/>
</dbReference>
<evidence type="ECO:0000256" key="5">
    <source>
        <dbReference type="ARBA" id="ARBA00023136"/>
    </source>
</evidence>
<feature type="transmembrane region" description="Helical" evidence="6">
    <location>
        <begin position="286"/>
        <end position="303"/>
    </location>
</feature>
<keyword evidence="9" id="KW-1185">Reference proteome</keyword>
<comment type="similarity">
    <text evidence="2">Belongs to the TMEM135 family.</text>
</comment>
<keyword evidence="4 6" id="KW-1133">Transmembrane helix</keyword>
<comment type="caution">
    <text evidence="8">The sequence shown here is derived from an EMBL/GenBank/DDBJ whole genome shotgun (WGS) entry which is preliminary data.</text>
</comment>
<dbReference type="Pfam" id="PF15982">
    <property type="entry name" value="TMEM135_C_rich"/>
    <property type="match status" value="1"/>
</dbReference>
<dbReference type="PANTHER" id="PTHR12459">
    <property type="entry name" value="TRANSMEMBRANE PROTEIN 135-RELATED"/>
    <property type="match status" value="1"/>
</dbReference>
<feature type="transmembrane region" description="Helical" evidence="6">
    <location>
        <begin position="260"/>
        <end position="279"/>
    </location>
</feature>
<accession>A0AAV1IY67</accession>
<evidence type="ECO:0000256" key="2">
    <source>
        <dbReference type="ARBA" id="ARBA00008924"/>
    </source>
</evidence>
<feature type="transmembrane region" description="Helical" evidence="6">
    <location>
        <begin position="309"/>
        <end position="326"/>
    </location>
</feature>
<gene>
    <name evidence="8" type="ORF">LNINA_LOCUS1258</name>
</gene>
<protein>
    <recommendedName>
        <fullName evidence="7">Transmembrane protein 135 N-terminal domain-containing protein</fullName>
    </recommendedName>
</protein>
<dbReference type="AlphaFoldDB" id="A0AAV1IY67"/>
<keyword evidence="3 6" id="KW-0812">Transmembrane</keyword>
<evidence type="ECO:0000256" key="4">
    <source>
        <dbReference type="ARBA" id="ARBA00022989"/>
    </source>
</evidence>
<reference evidence="8 9" key="1">
    <citation type="submission" date="2023-11" db="EMBL/GenBank/DDBJ databases">
        <authorList>
            <person name="Okamura Y."/>
        </authorList>
    </citation>
    <scope>NUCLEOTIDE SEQUENCE [LARGE SCALE GENOMIC DNA]</scope>
</reference>
<proteinExistence type="inferred from homology"/>
<evidence type="ECO:0000259" key="7">
    <source>
        <dbReference type="Pfam" id="PF15982"/>
    </source>
</evidence>
<evidence type="ECO:0000256" key="6">
    <source>
        <dbReference type="SAM" id="Phobius"/>
    </source>
</evidence>
<organism evidence="8 9">
    <name type="scientific">Leptosia nina</name>
    <dbReference type="NCBI Taxonomy" id="320188"/>
    <lineage>
        <taxon>Eukaryota</taxon>
        <taxon>Metazoa</taxon>
        <taxon>Ecdysozoa</taxon>
        <taxon>Arthropoda</taxon>
        <taxon>Hexapoda</taxon>
        <taxon>Insecta</taxon>
        <taxon>Pterygota</taxon>
        <taxon>Neoptera</taxon>
        <taxon>Endopterygota</taxon>
        <taxon>Lepidoptera</taxon>
        <taxon>Glossata</taxon>
        <taxon>Ditrysia</taxon>
        <taxon>Papilionoidea</taxon>
        <taxon>Pieridae</taxon>
        <taxon>Pierinae</taxon>
        <taxon>Leptosia</taxon>
    </lineage>
</organism>
<feature type="domain" description="Transmembrane protein 135 N-terminal" evidence="7">
    <location>
        <begin position="17"/>
        <end position="144"/>
    </location>
</feature>
<evidence type="ECO:0000313" key="8">
    <source>
        <dbReference type="EMBL" id="CAK1541259.1"/>
    </source>
</evidence>
<feature type="transmembrane region" description="Helical" evidence="6">
    <location>
        <begin position="224"/>
        <end position="240"/>
    </location>
</feature>
<dbReference type="Proteomes" id="UP001497472">
    <property type="component" value="Unassembled WGS sequence"/>
</dbReference>
<dbReference type="GO" id="GO:0012505">
    <property type="term" value="C:endomembrane system"/>
    <property type="evidence" value="ECO:0007669"/>
    <property type="project" value="UniProtKB-SubCell"/>
</dbReference>
<evidence type="ECO:0000256" key="1">
    <source>
        <dbReference type="ARBA" id="ARBA00004127"/>
    </source>
</evidence>
<dbReference type="EMBL" id="CAVLEF010000002">
    <property type="protein sequence ID" value="CAK1541259.1"/>
    <property type="molecule type" value="Genomic_DNA"/>
</dbReference>
<comment type="subcellular location">
    <subcellularLocation>
        <location evidence="1">Endomembrane system</location>
        <topology evidence="1">Multi-pass membrane protein</topology>
    </subcellularLocation>
</comment>
<evidence type="ECO:0000256" key="3">
    <source>
        <dbReference type="ARBA" id="ARBA00022692"/>
    </source>
</evidence>
<sequence length="392" mass="44377">MPEISKHMFESACHDLHCSTILHPWDRSCWTSSIDTYKASFIGSAKFYALIHLVQNLVRGKKLLKKDELKKAGEYYLRSTVMGAMISGTCVSIGCLLRLLIGRKFSYYTYILIPNTINGLFILLEPPSRRGLIINLFSNLVIEYWLKTLHRAGHINVTKSKQTLLFMVGSALLFYVMRLEGDKKNRTPLLWLFTPERVRRKTDDSKNICPHEGPCSKYILKGSAIYFATGLAFTLAKTVLPRLRAPLKAVSSLRSRHLDMALFFGSYIGIYRAVVCYLCRKRGYDSALYALPAGYIAGLSFLFKPNLGFAIAALTGAFKIYSTTLYEKNILSDRLHLPVLLYCACQGLLFHTRFMHLDVCPSYVVNLIRSVTNGKSEVIYKSMLESLNLVSL</sequence>
<keyword evidence="5 6" id="KW-0472">Membrane</keyword>